<dbReference type="Gene3D" id="2.30.22.10">
    <property type="entry name" value="Head domain of nucleotide exchange factor GrpE"/>
    <property type="match status" value="1"/>
</dbReference>
<feature type="coiled-coil region" evidence="12">
    <location>
        <begin position="65"/>
        <end position="99"/>
    </location>
</feature>
<dbReference type="InterPro" id="IPR000740">
    <property type="entry name" value="GrpE"/>
</dbReference>
<evidence type="ECO:0000256" key="7">
    <source>
        <dbReference type="ARBA" id="ARBA00053401"/>
    </source>
</evidence>
<evidence type="ECO:0000256" key="4">
    <source>
        <dbReference type="ARBA" id="ARBA00022490"/>
    </source>
</evidence>
<dbReference type="GO" id="GO:0042803">
    <property type="term" value="F:protein homodimerization activity"/>
    <property type="evidence" value="ECO:0007669"/>
    <property type="project" value="InterPro"/>
</dbReference>
<keyword evidence="6 10" id="KW-0143">Chaperone</keyword>
<comment type="subcellular location">
    <subcellularLocation>
        <location evidence="1 10">Cytoplasm</location>
    </subcellularLocation>
</comment>
<keyword evidence="12" id="KW-0175">Coiled coil</keyword>
<sequence length="208" mass="22765">MSDLEQRQTEQNVCSMNEAENTACECEKDCECAMHEGSDCQDEAVSENDLVLECETLRGQIKILEASAQKDKETMLRAIAEAENARKRAEADVERERKFAMEKFVKGIIPVIDALDKALELSDRNDPATKATIDGVEATLNLLIKELSAFGVEIINPVGDAFDPNFHQAISMVPSAEVPANHIVAVMQKGVVLHGRVVRAATVIVARA</sequence>
<evidence type="ECO:0000256" key="12">
    <source>
        <dbReference type="SAM" id="Coils"/>
    </source>
</evidence>
<dbReference type="GO" id="GO:0006457">
    <property type="term" value="P:protein folding"/>
    <property type="evidence" value="ECO:0007669"/>
    <property type="project" value="InterPro"/>
</dbReference>
<dbReference type="InterPro" id="IPR009012">
    <property type="entry name" value="GrpE_head"/>
</dbReference>
<dbReference type="EMBL" id="UAPV01000001">
    <property type="protein sequence ID" value="SPT69986.1"/>
    <property type="molecule type" value="Genomic_DNA"/>
</dbReference>
<proteinExistence type="inferred from homology"/>
<reference evidence="13 14" key="1">
    <citation type="submission" date="2018-06" db="EMBL/GenBank/DDBJ databases">
        <authorList>
            <consortium name="Pathogen Informatics"/>
            <person name="Doyle S."/>
        </authorList>
    </citation>
    <scope>NUCLEOTIDE SEQUENCE [LARGE SCALE GENOMIC DNA]</scope>
    <source>
        <strain evidence="13 14">NCTC13093</strain>
    </source>
</reference>
<dbReference type="NCBIfam" id="NF010748">
    <property type="entry name" value="PRK14150.1"/>
    <property type="match status" value="1"/>
</dbReference>
<comment type="function">
    <text evidence="7 10">Participates actively in the response to hyperosmotic and heat shock by preventing the aggregation of stress-denatured proteins, in association with DnaK and GrpE. It is the nucleotide exchange factor for DnaK and may function as a thermosensor. Unfolded proteins bind initially to DnaJ; upon interaction with the DnaJ-bound protein, DnaK hydrolyzes its bound ATP, resulting in the formation of a stable complex. GrpE releases ADP from DnaK; ATP binding to DnaK triggers the release of the substrate protein, thus completing the reaction cycle. Several rounds of ATP-dependent interactions between DnaJ, DnaK and GrpE are required for fully efficient folding.</text>
</comment>
<dbReference type="Gene3D" id="3.90.20.20">
    <property type="match status" value="1"/>
</dbReference>
<evidence type="ECO:0000256" key="3">
    <source>
        <dbReference type="ARBA" id="ARBA00011738"/>
    </source>
</evidence>
<evidence type="ECO:0000256" key="5">
    <source>
        <dbReference type="ARBA" id="ARBA00023016"/>
    </source>
</evidence>
<evidence type="ECO:0000256" key="9">
    <source>
        <dbReference type="ARBA" id="ARBA00076414"/>
    </source>
</evidence>
<dbReference type="GO" id="GO:0005829">
    <property type="term" value="C:cytosol"/>
    <property type="evidence" value="ECO:0007669"/>
    <property type="project" value="TreeGrafter"/>
</dbReference>
<accession>A0A2X0WLR1</accession>
<name>A0A2X0WLR1_9GAMM</name>
<dbReference type="GO" id="GO:0000774">
    <property type="term" value="F:adenyl-nucleotide exchange factor activity"/>
    <property type="evidence" value="ECO:0007669"/>
    <property type="project" value="InterPro"/>
</dbReference>
<dbReference type="SUPFAM" id="SSF51064">
    <property type="entry name" value="Head domain of nucleotide exchange factor GrpE"/>
    <property type="match status" value="1"/>
</dbReference>
<keyword evidence="4 10" id="KW-0963">Cytoplasm</keyword>
<evidence type="ECO:0000256" key="11">
    <source>
        <dbReference type="RuleBase" id="RU004478"/>
    </source>
</evidence>
<evidence type="ECO:0000313" key="14">
    <source>
        <dbReference type="Proteomes" id="UP000250086"/>
    </source>
</evidence>
<dbReference type="GO" id="GO:0051087">
    <property type="term" value="F:protein-folding chaperone binding"/>
    <property type="evidence" value="ECO:0007669"/>
    <property type="project" value="InterPro"/>
</dbReference>
<dbReference type="RefSeq" id="WP_113744102.1">
    <property type="nucleotide sequence ID" value="NZ_UAPU01000007.1"/>
</dbReference>
<dbReference type="GO" id="GO:0051082">
    <property type="term" value="F:unfolded protein binding"/>
    <property type="evidence" value="ECO:0007669"/>
    <property type="project" value="TreeGrafter"/>
</dbReference>
<protein>
    <recommendedName>
        <fullName evidence="8 10">Protein GrpE</fullName>
    </recommendedName>
    <alternativeName>
        <fullName evidence="9 10">HSP-70 cofactor</fullName>
    </alternativeName>
</protein>
<dbReference type="Proteomes" id="UP000250086">
    <property type="component" value="Unassembled WGS sequence"/>
</dbReference>
<dbReference type="SUPFAM" id="SSF58014">
    <property type="entry name" value="Coiled-coil domain of nucleotide exchange factor GrpE"/>
    <property type="match status" value="1"/>
</dbReference>
<evidence type="ECO:0000256" key="10">
    <source>
        <dbReference type="HAMAP-Rule" id="MF_01151"/>
    </source>
</evidence>
<comment type="subunit">
    <text evidence="3 10">Homodimer.</text>
</comment>
<dbReference type="PRINTS" id="PR00773">
    <property type="entry name" value="GRPEPROTEIN"/>
</dbReference>
<dbReference type="HAMAP" id="MF_01151">
    <property type="entry name" value="GrpE"/>
    <property type="match status" value="1"/>
</dbReference>
<dbReference type="InterPro" id="IPR013805">
    <property type="entry name" value="GrpE_CC"/>
</dbReference>
<evidence type="ECO:0000256" key="8">
    <source>
        <dbReference type="ARBA" id="ARBA00072274"/>
    </source>
</evidence>
<keyword evidence="14" id="KW-1185">Reference proteome</keyword>
<keyword evidence="5 10" id="KW-0346">Stress response</keyword>
<dbReference type="PANTHER" id="PTHR21237">
    <property type="entry name" value="GRPE PROTEIN"/>
    <property type="match status" value="1"/>
</dbReference>
<dbReference type="OrthoDB" id="9789811at2"/>
<dbReference type="FunFam" id="2.30.22.10:FF:000001">
    <property type="entry name" value="Protein GrpE"/>
    <property type="match status" value="1"/>
</dbReference>
<evidence type="ECO:0000313" key="13">
    <source>
        <dbReference type="EMBL" id="SPT69986.1"/>
    </source>
</evidence>
<comment type="similarity">
    <text evidence="2 10 11">Belongs to the GrpE family.</text>
</comment>
<dbReference type="AlphaFoldDB" id="A0A2X0WLR1"/>
<dbReference type="PANTHER" id="PTHR21237:SF23">
    <property type="entry name" value="GRPE PROTEIN HOMOLOG, MITOCHONDRIAL"/>
    <property type="match status" value="1"/>
</dbReference>
<dbReference type="Pfam" id="PF01025">
    <property type="entry name" value="GrpE"/>
    <property type="match status" value="1"/>
</dbReference>
<gene>
    <name evidence="10 13" type="primary">grpE</name>
    <name evidence="13" type="ORF">NCTC13093_01384</name>
</gene>
<evidence type="ECO:0000256" key="2">
    <source>
        <dbReference type="ARBA" id="ARBA00009054"/>
    </source>
</evidence>
<evidence type="ECO:0000256" key="1">
    <source>
        <dbReference type="ARBA" id="ARBA00004496"/>
    </source>
</evidence>
<organism evidence="13 14">
    <name type="scientific">Anaerobiospirillum thomasii</name>
    <dbReference type="NCBI Taxonomy" id="179995"/>
    <lineage>
        <taxon>Bacteria</taxon>
        <taxon>Pseudomonadati</taxon>
        <taxon>Pseudomonadota</taxon>
        <taxon>Gammaproteobacteria</taxon>
        <taxon>Aeromonadales</taxon>
        <taxon>Succinivibrionaceae</taxon>
        <taxon>Anaerobiospirillum</taxon>
    </lineage>
</organism>
<dbReference type="CDD" id="cd00446">
    <property type="entry name" value="GrpE"/>
    <property type="match status" value="1"/>
</dbReference>
<evidence type="ECO:0000256" key="6">
    <source>
        <dbReference type="ARBA" id="ARBA00023186"/>
    </source>
</evidence>